<keyword evidence="2" id="KW-0813">Transport</keyword>
<dbReference type="InterPro" id="IPR003593">
    <property type="entry name" value="AAA+_ATPase"/>
</dbReference>
<sequence>MEPIIKGTELKKEFSSGKTKVLAVKDVSIEINKGDKIAITGPSGCGKTTLLNILGLVVKPTSGTVTINSKNTENLSEKELATHRNKVFGYVVQEFALIEEYTVFENIEIPLMYSSDKYSKKKKKEVITDVLKKVDLSVKVNEKAKNLSGGQRQRVAIARAIVNDPQIILADEPTGSLDSQTGEEILKILNSLVKQRKTLVLVTHDHSLAQKCDKQIKMSDGEIVG</sequence>
<dbReference type="GO" id="GO:0005524">
    <property type="term" value="F:ATP binding"/>
    <property type="evidence" value="ECO:0007669"/>
    <property type="project" value="UniProtKB-KW"/>
</dbReference>
<dbReference type="SUPFAM" id="SSF52540">
    <property type="entry name" value="P-loop containing nucleoside triphosphate hydrolases"/>
    <property type="match status" value="1"/>
</dbReference>
<dbReference type="AlphaFoldDB" id="A0AAU7VNQ1"/>
<dbReference type="InterPro" id="IPR003439">
    <property type="entry name" value="ABC_transporter-like_ATP-bd"/>
</dbReference>
<dbReference type="PROSITE" id="PS50893">
    <property type="entry name" value="ABC_TRANSPORTER_2"/>
    <property type="match status" value="1"/>
</dbReference>
<dbReference type="Gene3D" id="3.40.50.300">
    <property type="entry name" value="P-loop containing nucleotide triphosphate hydrolases"/>
    <property type="match status" value="1"/>
</dbReference>
<dbReference type="CDD" id="cd03255">
    <property type="entry name" value="ABC_MJ0796_LolCDE_FtsE"/>
    <property type="match status" value="1"/>
</dbReference>
<feature type="domain" description="ABC transporter" evidence="5">
    <location>
        <begin position="5"/>
        <end position="224"/>
    </location>
</feature>
<reference evidence="6" key="1">
    <citation type="journal article" date="2013" name="Extremophiles">
        <title>Proteinivorax tanatarense gen. nov., sp. nov., an anaerobic, haloalkaliphilic, proteolytic bacterium isolated from a decaying algal bloom, and proposal of Proteinivoraceae fam. nov.</title>
        <authorList>
            <person name="Kevbrin V."/>
            <person name="Boltyanskaya Y."/>
            <person name="Zhilina T."/>
            <person name="Kolganova T."/>
            <person name="Lavrentjeva E."/>
            <person name="Kuznetsov B."/>
        </authorList>
    </citation>
    <scope>NUCLEOTIDE SEQUENCE</scope>
    <source>
        <strain evidence="6">Z-910T</strain>
    </source>
</reference>
<proteinExistence type="inferred from homology"/>
<keyword evidence="3" id="KW-0547">Nucleotide-binding</keyword>
<reference evidence="6" key="2">
    <citation type="submission" date="2024-06" db="EMBL/GenBank/DDBJ databases">
        <authorList>
            <person name="Petrova K.O."/>
            <person name="Toshchakov S.V."/>
            <person name="Boltjanskaja Y.V."/>
            <person name="Kevbrin V."/>
        </authorList>
    </citation>
    <scope>NUCLEOTIDE SEQUENCE</scope>
    <source>
        <strain evidence="6">Z-910T</strain>
    </source>
</reference>
<evidence type="ECO:0000256" key="1">
    <source>
        <dbReference type="ARBA" id="ARBA00005417"/>
    </source>
</evidence>
<dbReference type="EMBL" id="CP158367">
    <property type="protein sequence ID" value="XBX75720.1"/>
    <property type="molecule type" value="Genomic_DNA"/>
</dbReference>
<evidence type="ECO:0000256" key="4">
    <source>
        <dbReference type="ARBA" id="ARBA00022840"/>
    </source>
</evidence>
<dbReference type="InterPro" id="IPR017871">
    <property type="entry name" value="ABC_transporter-like_CS"/>
</dbReference>
<dbReference type="SMART" id="SM00382">
    <property type="entry name" value="AAA"/>
    <property type="match status" value="1"/>
</dbReference>
<dbReference type="PROSITE" id="PS00211">
    <property type="entry name" value="ABC_TRANSPORTER_1"/>
    <property type="match status" value="1"/>
</dbReference>
<dbReference type="RefSeq" id="WP_350344460.1">
    <property type="nucleotide sequence ID" value="NZ_CP158367.1"/>
</dbReference>
<organism evidence="6">
    <name type="scientific">Proteinivorax tanatarense</name>
    <dbReference type="NCBI Taxonomy" id="1260629"/>
    <lineage>
        <taxon>Bacteria</taxon>
        <taxon>Bacillati</taxon>
        <taxon>Bacillota</taxon>
        <taxon>Clostridia</taxon>
        <taxon>Eubacteriales</taxon>
        <taxon>Proteinivoracaceae</taxon>
        <taxon>Proteinivorax</taxon>
    </lineage>
</organism>
<dbReference type="FunFam" id="3.40.50.300:FF:000032">
    <property type="entry name" value="Export ABC transporter ATP-binding protein"/>
    <property type="match status" value="1"/>
</dbReference>
<evidence type="ECO:0000256" key="2">
    <source>
        <dbReference type="ARBA" id="ARBA00022448"/>
    </source>
</evidence>
<dbReference type="GO" id="GO:0016887">
    <property type="term" value="F:ATP hydrolysis activity"/>
    <property type="evidence" value="ECO:0007669"/>
    <property type="project" value="InterPro"/>
</dbReference>
<keyword evidence="4 6" id="KW-0067">ATP-binding</keyword>
<dbReference type="PANTHER" id="PTHR42798:SF6">
    <property type="entry name" value="CELL DIVISION ATP-BINDING PROTEIN FTSE"/>
    <property type="match status" value="1"/>
</dbReference>
<gene>
    <name evidence="6" type="ORF">PRVXT_000874</name>
</gene>
<comment type="similarity">
    <text evidence="1">Belongs to the ABC transporter superfamily.</text>
</comment>
<protein>
    <submittedName>
        <fullName evidence="6">ABC transporter ATP-binding protein</fullName>
    </submittedName>
</protein>
<dbReference type="GO" id="GO:0022857">
    <property type="term" value="F:transmembrane transporter activity"/>
    <property type="evidence" value="ECO:0007669"/>
    <property type="project" value="UniProtKB-ARBA"/>
</dbReference>
<dbReference type="PANTHER" id="PTHR42798">
    <property type="entry name" value="LIPOPROTEIN-RELEASING SYSTEM ATP-BINDING PROTEIN LOLD"/>
    <property type="match status" value="1"/>
</dbReference>
<evidence type="ECO:0000259" key="5">
    <source>
        <dbReference type="PROSITE" id="PS50893"/>
    </source>
</evidence>
<dbReference type="Pfam" id="PF00005">
    <property type="entry name" value="ABC_tran"/>
    <property type="match status" value="1"/>
</dbReference>
<accession>A0AAU7VNQ1</accession>
<name>A0AAU7VNQ1_9FIRM</name>
<evidence type="ECO:0000313" key="6">
    <source>
        <dbReference type="EMBL" id="XBX75720.1"/>
    </source>
</evidence>
<dbReference type="GO" id="GO:0098796">
    <property type="term" value="C:membrane protein complex"/>
    <property type="evidence" value="ECO:0007669"/>
    <property type="project" value="UniProtKB-ARBA"/>
</dbReference>
<dbReference type="InterPro" id="IPR017911">
    <property type="entry name" value="MacB-like_ATP-bd"/>
</dbReference>
<evidence type="ECO:0000256" key="3">
    <source>
        <dbReference type="ARBA" id="ARBA00022741"/>
    </source>
</evidence>
<dbReference type="InterPro" id="IPR027417">
    <property type="entry name" value="P-loop_NTPase"/>
</dbReference>